<dbReference type="Proteomes" id="UP001237780">
    <property type="component" value="Unassembled WGS sequence"/>
</dbReference>
<protein>
    <submittedName>
        <fullName evidence="9">Murein L,D-transpeptidase YafK</fullName>
    </submittedName>
</protein>
<evidence type="ECO:0000313" key="10">
    <source>
        <dbReference type="Proteomes" id="UP001237780"/>
    </source>
</evidence>
<accession>A0ABU0SET3</accession>
<feature type="domain" description="L,D-TPase catalytic" evidence="8">
    <location>
        <begin position="30"/>
        <end position="166"/>
    </location>
</feature>
<name>A0ABU0SET3_9HYPH</name>
<evidence type="ECO:0000256" key="6">
    <source>
        <dbReference type="ARBA" id="ARBA00023316"/>
    </source>
</evidence>
<dbReference type="PANTHER" id="PTHR36699">
    <property type="entry name" value="LD-TRANSPEPTIDASE"/>
    <property type="match status" value="1"/>
</dbReference>
<dbReference type="InterPro" id="IPR005490">
    <property type="entry name" value="LD_TPept_cat_dom"/>
</dbReference>
<evidence type="ECO:0000256" key="4">
    <source>
        <dbReference type="ARBA" id="ARBA00022960"/>
    </source>
</evidence>
<keyword evidence="10" id="KW-1185">Reference proteome</keyword>
<keyword evidence="5 7" id="KW-0573">Peptidoglycan synthesis</keyword>
<dbReference type="EMBL" id="JAUSZT010000003">
    <property type="protein sequence ID" value="MDQ0998410.1"/>
    <property type="molecule type" value="Genomic_DNA"/>
</dbReference>
<evidence type="ECO:0000256" key="3">
    <source>
        <dbReference type="ARBA" id="ARBA00022679"/>
    </source>
</evidence>
<dbReference type="CDD" id="cd16913">
    <property type="entry name" value="YkuD_like"/>
    <property type="match status" value="1"/>
</dbReference>
<dbReference type="SUPFAM" id="SSF141523">
    <property type="entry name" value="L,D-transpeptidase catalytic domain-like"/>
    <property type="match status" value="1"/>
</dbReference>
<proteinExistence type="inferred from homology"/>
<evidence type="ECO:0000256" key="2">
    <source>
        <dbReference type="ARBA" id="ARBA00005992"/>
    </source>
</evidence>
<comment type="similarity">
    <text evidence="2">Belongs to the YkuD family.</text>
</comment>
<dbReference type="PANTHER" id="PTHR36699:SF1">
    <property type="entry name" value="L,D-TRANSPEPTIDASE YAFK-RELATED"/>
    <property type="match status" value="1"/>
</dbReference>
<evidence type="ECO:0000256" key="1">
    <source>
        <dbReference type="ARBA" id="ARBA00004752"/>
    </source>
</evidence>
<feature type="active site" description="Nucleophile" evidence="7">
    <location>
        <position position="142"/>
    </location>
</feature>
<reference evidence="9 10" key="1">
    <citation type="submission" date="2023-07" db="EMBL/GenBank/DDBJ databases">
        <title>Comparative genomics of wheat-associated soil bacteria to identify genetic determinants of phenazine resistance.</title>
        <authorList>
            <person name="Mouncey N."/>
        </authorList>
    </citation>
    <scope>NUCLEOTIDE SEQUENCE [LARGE SCALE GENOMIC DNA]</scope>
    <source>
        <strain evidence="9 10">W4I11</strain>
    </source>
</reference>
<keyword evidence="3" id="KW-0808">Transferase</keyword>
<organism evidence="9 10">
    <name type="scientific">Phyllobacterium ifriqiyense</name>
    <dbReference type="NCBI Taxonomy" id="314238"/>
    <lineage>
        <taxon>Bacteria</taxon>
        <taxon>Pseudomonadati</taxon>
        <taxon>Pseudomonadota</taxon>
        <taxon>Alphaproteobacteria</taxon>
        <taxon>Hyphomicrobiales</taxon>
        <taxon>Phyllobacteriaceae</taxon>
        <taxon>Phyllobacterium</taxon>
    </lineage>
</organism>
<comment type="pathway">
    <text evidence="1 7">Cell wall biogenesis; peptidoglycan biosynthesis.</text>
</comment>
<keyword evidence="6 7" id="KW-0961">Cell wall biogenesis/degradation</keyword>
<evidence type="ECO:0000313" key="9">
    <source>
        <dbReference type="EMBL" id="MDQ0998410.1"/>
    </source>
</evidence>
<evidence type="ECO:0000259" key="8">
    <source>
        <dbReference type="PROSITE" id="PS52029"/>
    </source>
</evidence>
<gene>
    <name evidence="9" type="ORF">QFZ34_003592</name>
</gene>
<evidence type="ECO:0000256" key="7">
    <source>
        <dbReference type="PROSITE-ProRule" id="PRU01373"/>
    </source>
</evidence>
<feature type="active site" description="Proton donor/acceptor" evidence="7">
    <location>
        <position position="120"/>
    </location>
</feature>
<dbReference type="Gene3D" id="2.40.440.10">
    <property type="entry name" value="L,D-transpeptidase catalytic domain-like"/>
    <property type="match status" value="1"/>
</dbReference>
<dbReference type="RefSeq" id="WP_115052211.1">
    <property type="nucleotide sequence ID" value="NZ_JAUSZT010000003.1"/>
</dbReference>
<keyword evidence="4 7" id="KW-0133">Cell shape</keyword>
<dbReference type="PROSITE" id="PS52029">
    <property type="entry name" value="LD_TPASE"/>
    <property type="match status" value="1"/>
</dbReference>
<dbReference type="Pfam" id="PF03734">
    <property type="entry name" value="YkuD"/>
    <property type="match status" value="1"/>
</dbReference>
<evidence type="ECO:0000256" key="5">
    <source>
        <dbReference type="ARBA" id="ARBA00022984"/>
    </source>
</evidence>
<comment type="caution">
    <text evidence="9">The sequence shown here is derived from an EMBL/GenBank/DDBJ whole genome shotgun (WGS) entry which is preliminary data.</text>
</comment>
<sequence length="167" mass="18386">MIAKHVSLLIVLVGLILVSGTLADAAEKVDLVRVEKSQRKMQLLSGSSVIKEYKIALGARPVGHKQWEGDERTPEGRYVLDWRNPKSMAHKSIHISYPNARDKAAAKSMGVSPGGAIMIHGAVNGYGWWGWVLQLIDWTDGCIAVTNPEMDEIWALVQDGTPIEIYP</sequence>
<dbReference type="InterPro" id="IPR038063">
    <property type="entry name" value="Transpep_catalytic_dom"/>
</dbReference>